<dbReference type="EMBL" id="LT629732">
    <property type="protein sequence ID" value="SDS24096.1"/>
    <property type="molecule type" value="Genomic_DNA"/>
</dbReference>
<feature type="compositionally biased region" description="Pro residues" evidence="1">
    <location>
        <begin position="104"/>
        <end position="116"/>
    </location>
</feature>
<feature type="compositionally biased region" description="Low complexity" evidence="1">
    <location>
        <begin position="83"/>
        <end position="103"/>
    </location>
</feature>
<sequence length="250" mass="25704">MIRPLLRPVGPLPASAYWLRRGVLLAVVVALVWALVALFTPDGPSRGTAQGAATASPTPSQDPTIEPTSAADKGGPVGRSPASTGKPSETPSPSPTASTSPTPSKTPTPESSPKPTPGGSARPVACEPGTLGVEAEVTQSPVEAGKPVVVTVRLLNSGSDPCRLTIDSSTLRVLVTSGSDHIWDTADCRGLPEVPVVLKAKEQRNLTVRWPGVRSREGCPSGQPAAKPGYYAADVTVGGVGPVRTRFRLS</sequence>
<dbReference type="Proteomes" id="UP000198983">
    <property type="component" value="Chromosome I"/>
</dbReference>
<evidence type="ECO:0000256" key="2">
    <source>
        <dbReference type="SAM" id="Phobius"/>
    </source>
</evidence>
<accession>A0A1H1QL31</accession>
<dbReference type="STRING" id="117157.SAMN04489717_2058"/>
<keyword evidence="2" id="KW-0812">Transmembrane</keyword>
<reference evidence="3 4" key="1">
    <citation type="submission" date="2016-10" db="EMBL/GenBank/DDBJ databases">
        <authorList>
            <person name="de Groot N.N."/>
        </authorList>
    </citation>
    <scope>NUCLEOTIDE SEQUENCE [LARGE SCALE GENOMIC DNA]</scope>
    <source>
        <strain evidence="3 4">DSM 22024</strain>
    </source>
</reference>
<evidence type="ECO:0008006" key="5">
    <source>
        <dbReference type="Google" id="ProtNLM"/>
    </source>
</evidence>
<protein>
    <recommendedName>
        <fullName evidence="5">DUF4232 domain-containing protein</fullName>
    </recommendedName>
</protein>
<keyword evidence="2" id="KW-1133">Transmembrane helix</keyword>
<dbReference type="AlphaFoldDB" id="A0A1H1QL31"/>
<dbReference type="OrthoDB" id="5189092at2"/>
<keyword evidence="2" id="KW-0472">Membrane</keyword>
<dbReference type="RefSeq" id="WP_092652704.1">
    <property type="nucleotide sequence ID" value="NZ_LT629732.1"/>
</dbReference>
<evidence type="ECO:0000313" key="3">
    <source>
        <dbReference type="EMBL" id="SDS24096.1"/>
    </source>
</evidence>
<evidence type="ECO:0000313" key="4">
    <source>
        <dbReference type="Proteomes" id="UP000198983"/>
    </source>
</evidence>
<organism evidence="3 4">
    <name type="scientific">Actinopolymorpha singaporensis</name>
    <dbReference type="NCBI Taxonomy" id="117157"/>
    <lineage>
        <taxon>Bacteria</taxon>
        <taxon>Bacillati</taxon>
        <taxon>Actinomycetota</taxon>
        <taxon>Actinomycetes</taxon>
        <taxon>Propionibacteriales</taxon>
        <taxon>Actinopolymorphaceae</taxon>
        <taxon>Actinopolymorpha</taxon>
    </lineage>
</organism>
<proteinExistence type="predicted"/>
<feature type="transmembrane region" description="Helical" evidence="2">
    <location>
        <begin position="21"/>
        <end position="40"/>
    </location>
</feature>
<feature type="region of interest" description="Disordered" evidence="1">
    <location>
        <begin position="42"/>
        <end position="127"/>
    </location>
</feature>
<feature type="compositionally biased region" description="Polar residues" evidence="1">
    <location>
        <begin position="47"/>
        <end position="67"/>
    </location>
</feature>
<name>A0A1H1QL31_9ACTN</name>
<gene>
    <name evidence="3" type="ORF">SAMN04489717_2058</name>
</gene>
<keyword evidence="4" id="KW-1185">Reference proteome</keyword>
<evidence type="ECO:0000256" key="1">
    <source>
        <dbReference type="SAM" id="MobiDB-lite"/>
    </source>
</evidence>